<evidence type="ECO:0000313" key="3">
    <source>
        <dbReference type="Proteomes" id="UP000076923"/>
    </source>
</evidence>
<accession>A0A176SY36</accession>
<evidence type="ECO:0000313" key="2">
    <source>
        <dbReference type="EMBL" id="OAD40321.1"/>
    </source>
</evidence>
<reference evidence="2 3" key="1">
    <citation type="submission" date="2016-02" db="EMBL/GenBank/DDBJ databases">
        <title>Draft genome sequence of Polaribacter atrinae KACC17473.</title>
        <authorList>
            <person name="Shin S.-K."/>
            <person name="Yi H."/>
        </authorList>
    </citation>
    <scope>NUCLEOTIDE SEQUENCE [LARGE SCALE GENOMIC DNA]</scope>
    <source>
        <strain evidence="2 3">KACC 17473</strain>
    </source>
</reference>
<comment type="caution">
    <text evidence="2">The sequence shown here is derived from an EMBL/GenBank/DDBJ whole genome shotgun (WGS) entry which is preliminary data.</text>
</comment>
<dbReference type="RefSeq" id="WP_068453064.1">
    <property type="nucleotide sequence ID" value="NZ_CP150660.1"/>
</dbReference>
<dbReference type="EMBL" id="LVWE01000091">
    <property type="protein sequence ID" value="OAD40321.1"/>
    <property type="molecule type" value="Genomic_DNA"/>
</dbReference>
<keyword evidence="1" id="KW-0175">Coiled coil</keyword>
<keyword evidence="3" id="KW-1185">Reference proteome</keyword>
<organism evidence="2 3">
    <name type="scientific">Polaribacter atrinae</name>
    <dbReference type="NCBI Taxonomy" id="1333662"/>
    <lineage>
        <taxon>Bacteria</taxon>
        <taxon>Pseudomonadati</taxon>
        <taxon>Bacteroidota</taxon>
        <taxon>Flavobacteriia</taxon>
        <taxon>Flavobacteriales</taxon>
        <taxon>Flavobacteriaceae</taxon>
    </lineage>
</organism>
<dbReference type="AlphaFoldDB" id="A0A176SY36"/>
<evidence type="ECO:0000256" key="1">
    <source>
        <dbReference type="SAM" id="Coils"/>
    </source>
</evidence>
<sequence length="69" mass="7941">MEDLIKTLLSKIDSLDSKITNLETNVSSLETKMINEFSSVNKRLDGIDYELKKLNTVTKYKDTYRNIPA</sequence>
<gene>
    <name evidence="2" type="ORF">LPB303_16905</name>
</gene>
<name>A0A176SY36_9FLAO</name>
<dbReference type="Proteomes" id="UP000076923">
    <property type="component" value="Unassembled WGS sequence"/>
</dbReference>
<dbReference type="Gene3D" id="1.20.1270.70">
    <property type="entry name" value="Designed single chain three-helix bundle"/>
    <property type="match status" value="1"/>
</dbReference>
<feature type="coiled-coil region" evidence="1">
    <location>
        <begin position="5"/>
        <end position="32"/>
    </location>
</feature>
<proteinExistence type="predicted"/>
<protein>
    <submittedName>
        <fullName evidence="2">Uncharacterized protein</fullName>
    </submittedName>
</protein>